<comment type="subcellular location">
    <subcellularLocation>
        <location evidence="1 7">Cell outer membrane</location>
        <topology evidence="1 7">Multi-pass membrane protein</topology>
    </subcellularLocation>
</comment>
<sequence length="1012" mass="112536">MAAMLAPAAATAQGTTLSGTVTDETDEPIVGAIVSDKTSKYSAMTDIDGRYNIASVPAGTEIKVTYLGYKPETARWTGKGTLDFKLYPDAQMLEETVVIGYATVKKKDLTGAVGSVGSDRLDKQRSPNLTTALQGAIPGLDITRSGSMPGSSGTIKVRGVTTMGDNSPLILVDGTPVSDLDNVNPDDVESISVLKDAATASIYGARAAAGVILVTTKGAKEGDLSITYNGEFSLMHASSYPDYVVDPIRHMQIINETRWNEAGNPAGGEYPTYSKEYIEQYMENHMYDPIEYPVYDWKSRLLRSTAPRTKHNVSLSYGNKQVKTRISASYEKTEALYKGSDHERIYVRANNTINFNKQWTASVDLSMRHAVKNDPHSGSPIGAALRYPQIYAGTYPDGRIAAGQSGSNTEGAYLEGGEKKNTINYLTGKIALTYKPFSFLTIQGTVTPTMSFQKIKDMKKAVPYYDAFDTDQLIGYISGYETNTLTETRTENHSMEKSLTATFNKDFGVHAVNVLAGYEDYYYHYETMSVSSDKMTLPDYPYLDNANKNEVSPGGNAFENAYRSFFGRVMYNYDSRYFIQANIRGDGSSRFASSYRWGWFPSASLGWRLSKEKFMERLSPVLSNFMLRASYGSLGNERIGNYPYQASVNLENAIMFGAKGPEAATSAAQIRYAVENITWESTHTWDIGVDFALFNGRLDFTGDIYYKKTKDMLIATEIPKYTGYNAPEVNAGDMNTRGWEAKISWSDNIGKDWTYGVGFNISNSKSKMGNLDGKIQYSGDCIIRGGDEYMAFYGYRADGIYQTDEEVANSPKLVTSVGPGDIRYKDLSGIDGTPDGKIDKTNDREVLASSLPHYLFGGYINVGYKGLRLSAAFNGVGQQKVRMSEVMVRQQSFRAAPEIIMGKYWSLYNTPEQNQKAIYPRLNSATGNSNNYEMSDFWLMDGSYMRVKNINLSYTFPKKLVNRIRFDNLRVYFNVEDPFCFHHYPKGWDPEVNSSASNYIATTYTFGLNFSF</sequence>
<keyword evidence="4 7" id="KW-0812">Transmembrane</keyword>
<keyword evidence="10" id="KW-1185">Reference proteome</keyword>
<dbReference type="Gene3D" id="2.170.130.10">
    <property type="entry name" value="TonB-dependent receptor, plug domain"/>
    <property type="match status" value="1"/>
</dbReference>
<feature type="domain" description="TonB-dependent receptor plug" evidence="8">
    <location>
        <begin position="105"/>
        <end position="211"/>
    </location>
</feature>
<dbReference type="InterPro" id="IPR023997">
    <property type="entry name" value="TonB-dep_OMP_SusC/RagA_CS"/>
</dbReference>
<evidence type="ECO:0000256" key="6">
    <source>
        <dbReference type="ARBA" id="ARBA00023237"/>
    </source>
</evidence>
<dbReference type="GO" id="GO:0009279">
    <property type="term" value="C:cell outer membrane"/>
    <property type="evidence" value="ECO:0007669"/>
    <property type="project" value="UniProtKB-SubCell"/>
</dbReference>
<keyword evidence="6 7" id="KW-0998">Cell outer membrane</keyword>
<evidence type="ECO:0000256" key="2">
    <source>
        <dbReference type="ARBA" id="ARBA00022448"/>
    </source>
</evidence>
<dbReference type="PROSITE" id="PS52016">
    <property type="entry name" value="TONB_DEPENDENT_REC_3"/>
    <property type="match status" value="1"/>
</dbReference>
<protein>
    <submittedName>
        <fullName evidence="9">SusC/RagA family protein</fullName>
    </submittedName>
</protein>
<dbReference type="Pfam" id="PF07715">
    <property type="entry name" value="Plug"/>
    <property type="match status" value="1"/>
</dbReference>
<evidence type="ECO:0000256" key="3">
    <source>
        <dbReference type="ARBA" id="ARBA00022452"/>
    </source>
</evidence>
<dbReference type="Proteomes" id="UP000186351">
    <property type="component" value="Chromosome"/>
</dbReference>
<keyword evidence="5 7" id="KW-0472">Membrane</keyword>
<accession>A0A1Z2XKU0</accession>
<dbReference type="NCBIfam" id="TIGR04057">
    <property type="entry name" value="SusC_RagA_signa"/>
    <property type="match status" value="1"/>
</dbReference>
<evidence type="ECO:0000256" key="4">
    <source>
        <dbReference type="ARBA" id="ARBA00022692"/>
    </source>
</evidence>
<evidence type="ECO:0000256" key="7">
    <source>
        <dbReference type="PROSITE-ProRule" id="PRU01360"/>
    </source>
</evidence>
<proteinExistence type="inferred from homology"/>
<evidence type="ECO:0000313" key="10">
    <source>
        <dbReference type="Proteomes" id="UP000186351"/>
    </source>
</evidence>
<accession>A0A1B1SDE7</accession>
<dbReference type="STRING" id="1796646.A4V02_12530"/>
<evidence type="ECO:0000313" key="9">
    <source>
        <dbReference type="EMBL" id="ANU64874.2"/>
    </source>
</evidence>
<dbReference type="AlphaFoldDB" id="A0A1B1SDE7"/>
<comment type="similarity">
    <text evidence="7">Belongs to the TonB-dependent receptor family.</text>
</comment>
<dbReference type="Gene3D" id="2.60.40.1120">
    <property type="entry name" value="Carboxypeptidase-like, regulatory domain"/>
    <property type="match status" value="1"/>
</dbReference>
<evidence type="ECO:0000256" key="5">
    <source>
        <dbReference type="ARBA" id="ARBA00023136"/>
    </source>
</evidence>
<reference evidence="10" key="1">
    <citation type="submission" date="2016-04" db="EMBL/GenBank/DDBJ databases">
        <title>Complete Genome Sequences of Twelve Strains of a Stable Defined Moderately Diverse Mouse Microbiota 2 (sDMDMm2).</title>
        <authorList>
            <person name="Uchimura Y."/>
            <person name="Wyss M."/>
            <person name="Brugiroux S."/>
            <person name="Limenitakis J.P."/>
            <person name="Stecher B."/>
            <person name="McCoy K.D."/>
            <person name="Macpherson A.J."/>
        </authorList>
    </citation>
    <scope>NUCLEOTIDE SEQUENCE [LARGE SCALE GENOMIC DNA]</scope>
    <source>
        <strain evidence="10">YL27</strain>
    </source>
</reference>
<gene>
    <name evidence="9" type="ORF">A4V02_12530</name>
</gene>
<dbReference type="InterPro" id="IPR036942">
    <property type="entry name" value="Beta-barrel_TonB_sf"/>
</dbReference>
<dbReference type="Pfam" id="PF13715">
    <property type="entry name" value="CarbopepD_reg_2"/>
    <property type="match status" value="1"/>
</dbReference>
<evidence type="ECO:0000259" key="8">
    <source>
        <dbReference type="Pfam" id="PF07715"/>
    </source>
</evidence>
<dbReference type="NCBIfam" id="TIGR04056">
    <property type="entry name" value="OMP_RagA_SusC"/>
    <property type="match status" value="1"/>
</dbReference>
<dbReference type="Gene3D" id="2.40.170.20">
    <property type="entry name" value="TonB-dependent receptor, beta-barrel domain"/>
    <property type="match status" value="1"/>
</dbReference>
<keyword evidence="2 7" id="KW-0813">Transport</keyword>
<organism evidence="9 10">
    <name type="scientific">Muribaculum intestinale</name>
    <dbReference type="NCBI Taxonomy" id="1796646"/>
    <lineage>
        <taxon>Bacteria</taxon>
        <taxon>Pseudomonadati</taxon>
        <taxon>Bacteroidota</taxon>
        <taxon>Bacteroidia</taxon>
        <taxon>Bacteroidales</taxon>
        <taxon>Muribaculaceae</taxon>
        <taxon>Muribaculum</taxon>
    </lineage>
</organism>
<dbReference type="InterPro" id="IPR012910">
    <property type="entry name" value="Plug_dom"/>
</dbReference>
<dbReference type="InterPro" id="IPR039426">
    <property type="entry name" value="TonB-dep_rcpt-like"/>
</dbReference>
<dbReference type="InterPro" id="IPR008969">
    <property type="entry name" value="CarboxyPept-like_regulatory"/>
</dbReference>
<dbReference type="InterPro" id="IPR023996">
    <property type="entry name" value="TonB-dep_OMP_SusC/RagA"/>
</dbReference>
<dbReference type="InterPro" id="IPR037066">
    <property type="entry name" value="Plug_dom_sf"/>
</dbReference>
<evidence type="ECO:0000256" key="1">
    <source>
        <dbReference type="ARBA" id="ARBA00004571"/>
    </source>
</evidence>
<dbReference type="KEGG" id="pary:A4V02_12530"/>
<dbReference type="SUPFAM" id="SSF49464">
    <property type="entry name" value="Carboxypeptidase regulatory domain-like"/>
    <property type="match status" value="1"/>
</dbReference>
<name>A0A1B1SDE7_9BACT</name>
<dbReference type="EMBL" id="CP015402">
    <property type="protein sequence ID" value="ANU64874.2"/>
    <property type="molecule type" value="Genomic_DNA"/>
</dbReference>
<dbReference type="SUPFAM" id="SSF56935">
    <property type="entry name" value="Porins"/>
    <property type="match status" value="1"/>
</dbReference>
<keyword evidence="3 7" id="KW-1134">Transmembrane beta strand</keyword>